<keyword evidence="7" id="KW-0206">Cytoskeleton</keyword>
<feature type="coiled-coil region" evidence="10">
    <location>
        <begin position="285"/>
        <end position="354"/>
    </location>
</feature>
<dbReference type="GeneID" id="108740442"/>
<keyword evidence="6" id="KW-0969">Cilium</keyword>
<comment type="subcellular location">
    <subcellularLocation>
        <location evidence="1">Cytoplasm</location>
        <location evidence="1">Cytoskeleton</location>
        <location evidence="1">Flagellum axoneme</location>
    </subcellularLocation>
</comment>
<dbReference type="KEGG" id="apln:108740442"/>
<evidence type="ECO:0000256" key="8">
    <source>
        <dbReference type="ARBA" id="ARBA00023273"/>
    </source>
</evidence>
<keyword evidence="5 10" id="KW-0175">Coiled coil</keyword>
<dbReference type="OrthoDB" id="429119at2759"/>
<reference evidence="12" key="1">
    <citation type="submission" date="2025-08" db="UniProtKB">
        <authorList>
            <consortium name="RefSeq"/>
        </authorList>
    </citation>
    <scope>IDENTIFICATION</scope>
    <source>
        <tissue evidence="12">Entire body</tissue>
    </source>
</reference>
<comment type="subunit">
    <text evidence="9">Microtubule inner protein component of sperm flagellar doublet microtubules.</text>
</comment>
<evidence type="ECO:0000313" key="11">
    <source>
        <dbReference type="Proteomes" id="UP000192223"/>
    </source>
</evidence>
<dbReference type="PANTHER" id="PTHR14517">
    <property type="entry name" value="RIB43A-RELATED"/>
    <property type="match status" value="1"/>
</dbReference>
<keyword evidence="4" id="KW-0282">Flagellum</keyword>
<dbReference type="PANTHER" id="PTHR14517:SF6">
    <property type="entry name" value="RE41410P"/>
    <property type="match status" value="1"/>
</dbReference>
<proteinExistence type="inferred from homology"/>
<evidence type="ECO:0000313" key="12">
    <source>
        <dbReference type="RefSeq" id="XP_025832295.1"/>
    </source>
</evidence>
<comment type="similarity">
    <text evidence="2">Belongs to the RIB43A family.</text>
</comment>
<keyword evidence="8" id="KW-0966">Cell projection</keyword>
<gene>
    <name evidence="12" type="primary">LOC108740442</name>
</gene>
<dbReference type="Proteomes" id="UP000192223">
    <property type="component" value="Unplaced"/>
</dbReference>
<keyword evidence="11" id="KW-1185">Reference proteome</keyword>
<feature type="coiled-coil region" evidence="10">
    <location>
        <begin position="166"/>
        <end position="193"/>
    </location>
</feature>
<evidence type="ECO:0000256" key="3">
    <source>
        <dbReference type="ARBA" id="ARBA00022490"/>
    </source>
</evidence>
<sequence length="381" mass="45750">MLKFELMTDKDRREAAALEKRKAFEEERKKRIFNPKFRTMGIDKEALDKQLEEKKKQKEEEKKLELAFANQMKKYDEIALAMEKKEKQERHRVQEEILEFRKNFQKFEDRREYDLNDPHFLRNTLPARIHDSDPRLGASSVQKFEGEDVTGAERNKIMKEQLQTWLRQQMLERETAENERKVAEKAYLEALAARDKRAVQLDCLEKDCRRKLQIATARFNKALSDEKECRDREKKRQELEDNLAEIYNTMTSDMMSESRDSAESNLGAGRKVGFMYRGEKHEIARQIKAEQMAQIEESKKRKEEKKKFDEEWDRYTIEMQRKVALLDREEKKKLREQKKQIAEENKEMSIEHKNHIDFLEKIVYTNKPTAAFYEQFNSGTR</sequence>
<evidence type="ECO:0000256" key="2">
    <source>
        <dbReference type="ARBA" id="ARBA00006875"/>
    </source>
</evidence>
<evidence type="ECO:0000256" key="5">
    <source>
        <dbReference type="ARBA" id="ARBA00023054"/>
    </source>
</evidence>
<evidence type="ECO:0000256" key="10">
    <source>
        <dbReference type="SAM" id="Coils"/>
    </source>
</evidence>
<dbReference type="FunCoup" id="A0A7F5R8K8">
    <property type="interactions" value="1"/>
</dbReference>
<protein>
    <submittedName>
        <fullName evidence="12">RIB43A-like with coiled-coils protein 2</fullName>
    </submittedName>
</protein>
<dbReference type="InParanoid" id="A0A7F5R8K8"/>
<evidence type="ECO:0000256" key="4">
    <source>
        <dbReference type="ARBA" id="ARBA00022846"/>
    </source>
</evidence>
<evidence type="ECO:0000256" key="1">
    <source>
        <dbReference type="ARBA" id="ARBA00004611"/>
    </source>
</evidence>
<evidence type="ECO:0000256" key="7">
    <source>
        <dbReference type="ARBA" id="ARBA00023212"/>
    </source>
</evidence>
<evidence type="ECO:0000256" key="9">
    <source>
        <dbReference type="ARBA" id="ARBA00046435"/>
    </source>
</evidence>
<keyword evidence="3" id="KW-0963">Cytoplasm</keyword>
<dbReference type="AlphaFoldDB" id="A0A7F5R8K8"/>
<accession>A0A7F5R8K8</accession>
<dbReference type="RefSeq" id="XP_025832295.1">
    <property type="nucleotide sequence ID" value="XM_025976510.1"/>
</dbReference>
<dbReference type="Pfam" id="PF05914">
    <property type="entry name" value="RIB43A"/>
    <property type="match status" value="1"/>
</dbReference>
<evidence type="ECO:0000256" key="6">
    <source>
        <dbReference type="ARBA" id="ARBA00023069"/>
    </source>
</evidence>
<organism evidence="11 12">
    <name type="scientific">Agrilus planipennis</name>
    <name type="common">Emerald ash borer</name>
    <name type="synonym">Agrilus marcopoli</name>
    <dbReference type="NCBI Taxonomy" id="224129"/>
    <lineage>
        <taxon>Eukaryota</taxon>
        <taxon>Metazoa</taxon>
        <taxon>Ecdysozoa</taxon>
        <taxon>Arthropoda</taxon>
        <taxon>Hexapoda</taxon>
        <taxon>Insecta</taxon>
        <taxon>Pterygota</taxon>
        <taxon>Neoptera</taxon>
        <taxon>Endopterygota</taxon>
        <taxon>Coleoptera</taxon>
        <taxon>Polyphaga</taxon>
        <taxon>Elateriformia</taxon>
        <taxon>Buprestoidea</taxon>
        <taxon>Buprestidae</taxon>
        <taxon>Agrilinae</taxon>
        <taxon>Agrilus</taxon>
    </lineage>
</organism>
<feature type="coiled-coil region" evidence="10">
    <location>
        <begin position="222"/>
        <end position="249"/>
    </location>
</feature>
<name>A0A7F5R8K8_AGRPL</name>
<feature type="coiled-coil region" evidence="10">
    <location>
        <begin position="42"/>
        <end position="110"/>
    </location>
</feature>
<dbReference type="InterPro" id="IPR008805">
    <property type="entry name" value="RIB43A"/>
</dbReference>